<evidence type="ECO:0000259" key="13">
    <source>
        <dbReference type="Pfam" id="PF00710"/>
    </source>
</evidence>
<dbReference type="GO" id="GO:0004067">
    <property type="term" value="F:asparaginase activity"/>
    <property type="evidence" value="ECO:0007669"/>
    <property type="project" value="UniProtKB-UniRule"/>
</dbReference>
<keyword evidence="16" id="KW-1185">Reference proteome</keyword>
<dbReference type="InterPro" id="IPR036152">
    <property type="entry name" value="Asp/glu_Ase-like_sf"/>
</dbReference>
<evidence type="ECO:0000256" key="3">
    <source>
        <dbReference type="ARBA" id="ARBA00022630"/>
    </source>
</evidence>
<feature type="active site" description="O-isoaspartyl threonine intermediate" evidence="11">
    <location>
        <position position="47"/>
    </location>
</feature>
<evidence type="ECO:0000259" key="14">
    <source>
        <dbReference type="Pfam" id="PF07992"/>
    </source>
</evidence>
<dbReference type="InterPro" id="IPR036188">
    <property type="entry name" value="FAD/NAD-bd_sf"/>
</dbReference>
<dbReference type="SMART" id="SM00870">
    <property type="entry name" value="Asparaginase"/>
    <property type="match status" value="1"/>
</dbReference>
<evidence type="ECO:0000256" key="2">
    <source>
        <dbReference type="ARBA" id="ARBA00004173"/>
    </source>
</evidence>
<reference evidence="16" key="1">
    <citation type="submission" date="2019-06" db="EMBL/GenBank/DDBJ databases">
        <title>Draft genome sequence of the griseofulvin-producing fungus Xylaria cubensis strain G536.</title>
        <authorList>
            <person name="Mead M.E."/>
            <person name="Raja H.A."/>
            <person name="Steenwyk J.L."/>
            <person name="Knowles S.L."/>
            <person name="Oberlies N.H."/>
            <person name="Rokas A."/>
        </authorList>
    </citation>
    <scope>NUCLEOTIDE SEQUENCE [LARGE SCALE GENOMIC DNA]</scope>
    <source>
        <strain evidence="16">G536</strain>
    </source>
</reference>
<dbReference type="AlphaFoldDB" id="A0A553I5M9"/>
<dbReference type="GO" id="GO:0070221">
    <property type="term" value="P:sulfide oxidation, using sulfide:quinone oxidoreductase"/>
    <property type="evidence" value="ECO:0007669"/>
    <property type="project" value="TreeGrafter"/>
</dbReference>
<proteinExistence type="inferred from homology"/>
<comment type="caution">
    <text evidence="15">The sequence shown here is derived from an EMBL/GenBank/DDBJ whole genome shotgun (WGS) entry which is preliminary data.</text>
</comment>
<keyword evidence="8" id="KW-0496">Mitochondrion</keyword>
<evidence type="ECO:0000256" key="8">
    <source>
        <dbReference type="ARBA" id="ARBA00023128"/>
    </source>
</evidence>
<dbReference type="InterPro" id="IPR023753">
    <property type="entry name" value="FAD/NAD-binding_dom"/>
</dbReference>
<dbReference type="PANTHER" id="PTHR10632">
    <property type="entry name" value="SULFIDE:QUINONE OXIDOREDUCTASE"/>
    <property type="match status" value="1"/>
</dbReference>
<gene>
    <name evidence="15" type="ORF">FHL15_003464</name>
</gene>
<evidence type="ECO:0000256" key="9">
    <source>
        <dbReference type="ARBA" id="ARBA00060891"/>
    </source>
</evidence>
<dbReference type="PIRSF" id="PIRSF500176">
    <property type="entry name" value="L_ASNase"/>
    <property type="match status" value="1"/>
</dbReference>
<dbReference type="InterPro" id="IPR037152">
    <property type="entry name" value="L-asparaginase_N_sf"/>
</dbReference>
<dbReference type="SUPFAM" id="SSF51905">
    <property type="entry name" value="FAD/NAD(P)-binding domain"/>
    <property type="match status" value="2"/>
</dbReference>
<feature type="domain" description="L-asparaginase N-terminal" evidence="13">
    <location>
        <begin position="38"/>
        <end position="218"/>
    </location>
</feature>
<evidence type="ECO:0000256" key="1">
    <source>
        <dbReference type="ARBA" id="ARBA00001974"/>
    </source>
</evidence>
<dbReference type="InterPro" id="IPR006034">
    <property type="entry name" value="Asparaginase/glutaminase-like"/>
</dbReference>
<keyword evidence="6" id="KW-0809">Transit peptide</keyword>
<dbReference type="GO" id="GO:0048038">
    <property type="term" value="F:quinone binding"/>
    <property type="evidence" value="ECO:0007669"/>
    <property type="project" value="UniProtKB-KW"/>
</dbReference>
<dbReference type="Pfam" id="PF00710">
    <property type="entry name" value="Asparaginase"/>
    <property type="match status" value="1"/>
</dbReference>
<dbReference type="Proteomes" id="UP000319160">
    <property type="component" value="Unassembled WGS sequence"/>
</dbReference>
<keyword evidence="5" id="KW-0274">FAD</keyword>
<dbReference type="STRING" id="2512241.A0A553I5M9"/>
<dbReference type="PRINTS" id="PR00139">
    <property type="entry name" value="ASNGLNASE"/>
</dbReference>
<accession>A0A553I5M9</accession>
<dbReference type="FunFam" id="3.50.50.60:FF:000034">
    <property type="entry name" value="sulfide:quinone oxidoreductase, mitochondrial"/>
    <property type="match status" value="1"/>
</dbReference>
<evidence type="ECO:0000256" key="4">
    <source>
        <dbReference type="ARBA" id="ARBA00022719"/>
    </source>
</evidence>
<keyword evidence="12" id="KW-0732">Signal</keyword>
<dbReference type="SUPFAM" id="SSF53774">
    <property type="entry name" value="Glutaminase/Asparaginase"/>
    <property type="match status" value="1"/>
</dbReference>
<protein>
    <recommendedName>
        <fullName evidence="10">Sulfide:quinone oxidoreductase, mitochondrial</fullName>
    </recommendedName>
</protein>
<comment type="subcellular location">
    <subcellularLocation>
        <location evidence="2">Mitochondrion</location>
    </subcellularLocation>
</comment>
<evidence type="ECO:0000256" key="11">
    <source>
        <dbReference type="PIRSR" id="PIRSR001220-1"/>
    </source>
</evidence>
<dbReference type="GO" id="GO:0070224">
    <property type="term" value="F:sulfide:quinone oxidoreductase activity"/>
    <property type="evidence" value="ECO:0007669"/>
    <property type="project" value="TreeGrafter"/>
</dbReference>
<feature type="signal peptide" evidence="12">
    <location>
        <begin position="1"/>
        <end position="19"/>
    </location>
</feature>
<dbReference type="OrthoDB" id="5376590at2759"/>
<dbReference type="Gene3D" id="3.50.50.60">
    <property type="entry name" value="FAD/NAD(P)-binding domain"/>
    <property type="match status" value="2"/>
</dbReference>
<dbReference type="PIRSF" id="PIRSF001220">
    <property type="entry name" value="L-ASNase_gatD"/>
    <property type="match status" value="1"/>
</dbReference>
<dbReference type="InterPro" id="IPR015904">
    <property type="entry name" value="Sulphide_quinone_reductase"/>
</dbReference>
<evidence type="ECO:0000256" key="12">
    <source>
        <dbReference type="SAM" id="SignalP"/>
    </source>
</evidence>
<sequence>MPSKKWVAIVLALTRTIIADLAPRDGLEWISTNTSLPKVVIYDAGGTILSTSNYSRLDNVNYGGGHKPTVEDLIGNVSEVLNAAQVAIVRFAVSGGSSGINSSLYLNISQFANRQLCSEESDIAGAVMLHGTNTLEETPFIATGAMRPDSYVSPDGHSNFYQAIAAAVSPSSRNRGGLIVFNDRITSIFYSTKTNANTPDTFKAIEQGNLGVFLAGQPFYYFGASYPTGRLYFDVTNTTELPPVIILYGHLMGPGAAQLSPSAQDAAADLYNRGIPTVAVQRTITGTGIPGSIAEPIIYSSYQVATLTRIMLQLSINAGYSLDDIRKLFEDPLRQAVYGPWVNQQAYGIGCEFYCESLFGLSQSFENRSYAMTETMSRCGIYIMAAFAAPRLLARAPVKVLARTYATSIPAKAHHRIVIVGAGTAGITAAAQLQRSAGLEKKDIAILDPARTHHYQPGWTLVGSGLKSLDDVQRPLSHVIPEGVKHYPLRVSTFDPENNAVKTSEGVDVSYDYLIVAPGLETNFAGISGLQEALKDPASQVSSIYSEKTVEQVWRNIQTFKKGPAIFTQPAGIIKCAGAPQKIMWMALSQWQREGVRDNINVTFATGAPGRVSDSYSRVLDTLRKERNVEGLFQHNLVAVDAEKKVATFKNLAGDTLVQREFGFLHVVPPQKPWNWVAKSKIADSAGWVDVDKSTTQHNKYKNIFSIGDASSLPNSKTAAAITAQVPVMIDNLLATMDGKELKAAYDGYASCPLLTGHNELMLCEFKYGGVPKETFADILGGQETPSVLYYYLKKDIFVSIIRLEFSETPLW</sequence>
<dbReference type="GO" id="GO:0071949">
    <property type="term" value="F:FAD binding"/>
    <property type="evidence" value="ECO:0007669"/>
    <property type="project" value="TreeGrafter"/>
</dbReference>
<evidence type="ECO:0000256" key="6">
    <source>
        <dbReference type="ARBA" id="ARBA00022946"/>
    </source>
</evidence>
<evidence type="ECO:0000256" key="10">
    <source>
        <dbReference type="ARBA" id="ARBA00070160"/>
    </source>
</evidence>
<evidence type="ECO:0000313" key="16">
    <source>
        <dbReference type="Proteomes" id="UP000319160"/>
    </source>
</evidence>
<keyword evidence="4" id="KW-0874">Quinone</keyword>
<feature type="chain" id="PRO_5021948902" description="Sulfide:quinone oxidoreductase, mitochondrial" evidence="12">
    <location>
        <begin position="20"/>
        <end position="812"/>
    </location>
</feature>
<evidence type="ECO:0000313" key="15">
    <source>
        <dbReference type="EMBL" id="TRX95506.1"/>
    </source>
</evidence>
<keyword evidence="7" id="KW-0560">Oxidoreductase</keyword>
<comment type="cofactor">
    <cofactor evidence="1">
        <name>FAD</name>
        <dbReference type="ChEBI" id="CHEBI:57692"/>
    </cofactor>
</comment>
<keyword evidence="3" id="KW-0285">Flavoprotein</keyword>
<dbReference type="GO" id="GO:0005739">
    <property type="term" value="C:mitochondrion"/>
    <property type="evidence" value="ECO:0007669"/>
    <property type="project" value="UniProtKB-SubCell"/>
</dbReference>
<comment type="similarity">
    <text evidence="9">Belongs to the SQRD family.</text>
</comment>
<evidence type="ECO:0000256" key="5">
    <source>
        <dbReference type="ARBA" id="ARBA00022827"/>
    </source>
</evidence>
<dbReference type="PANTHER" id="PTHR10632:SF2">
    <property type="entry name" value="SULFIDE:QUINONE OXIDOREDUCTASE, MITOCHONDRIAL"/>
    <property type="match status" value="1"/>
</dbReference>
<name>A0A553I5M9_9PEZI</name>
<dbReference type="InterPro" id="IPR027474">
    <property type="entry name" value="L-asparaginase_N"/>
</dbReference>
<dbReference type="Gene3D" id="3.40.50.1170">
    <property type="entry name" value="L-asparaginase, N-terminal domain"/>
    <property type="match status" value="1"/>
</dbReference>
<evidence type="ECO:0000256" key="7">
    <source>
        <dbReference type="ARBA" id="ARBA00023002"/>
    </source>
</evidence>
<dbReference type="Pfam" id="PF07992">
    <property type="entry name" value="Pyr_redox_2"/>
    <property type="match status" value="1"/>
</dbReference>
<feature type="domain" description="FAD/NAD(P)-binding" evidence="14">
    <location>
        <begin position="416"/>
        <end position="534"/>
    </location>
</feature>
<dbReference type="PROSITE" id="PS51732">
    <property type="entry name" value="ASN_GLN_ASE_3"/>
    <property type="match status" value="1"/>
</dbReference>
<dbReference type="EMBL" id="VFLP01000015">
    <property type="protein sequence ID" value="TRX95506.1"/>
    <property type="molecule type" value="Genomic_DNA"/>
</dbReference>
<organism evidence="15 16">
    <name type="scientific">Xylaria flabelliformis</name>
    <dbReference type="NCBI Taxonomy" id="2512241"/>
    <lineage>
        <taxon>Eukaryota</taxon>
        <taxon>Fungi</taxon>
        <taxon>Dikarya</taxon>
        <taxon>Ascomycota</taxon>
        <taxon>Pezizomycotina</taxon>
        <taxon>Sordariomycetes</taxon>
        <taxon>Xylariomycetidae</taxon>
        <taxon>Xylariales</taxon>
        <taxon>Xylariaceae</taxon>
        <taxon>Xylaria</taxon>
    </lineage>
</organism>